<sequence length="530" mass="63371">MEDFSKNIFFNEKNRMIKISEYENIKTFSYVYTILYFILAILFGIGGRISYNLIEEHKEISLLMFHIFVYLSIYFLLSVVMTLLCLYLSKPKYNGTFKQILVYKNSNSIKFIFGLVLYSMLIKIMSLLKSFHYYDFESINNLKFKFLPKNEKSFSEFIFSFSLAIFTFFLHKIVYQYAIYNMHYRFYRDKLHLIRNQMRVIERIHNVTNQKFSSNIDKTSSEIFKQLSGDTRNITLESLKIHFDETDSQEILNFFSEEKTNYDILNISRVSNLNDDANIRSNNQIQIKKRVFSEKYSNLASNFNKLSLILIQNEKNFDKLRTILILVFIPISICIFYVSMGKKDLFRGYYMGVLGLILPMAFVFGPICSEILSCIIFVFFVRPFDKKDTIEIENEQYSVKEIGISYSTLISDSRTCNYPNEQLRKNRITNIRKSSYNVFTISKMFSYESFKENFDSLKTRIAKYLKEHPCDYKDEFYITDFEITKECHIKVNFILYFYISHDDLRIQEKRKDNFTLFLHNLIKELNIVYF</sequence>
<feature type="transmembrane region" description="Helical" evidence="3">
    <location>
        <begin position="320"/>
        <end position="338"/>
    </location>
</feature>
<dbReference type="EMBL" id="PITJ01000434">
    <property type="protein sequence ID" value="TBU02675.1"/>
    <property type="molecule type" value="Genomic_DNA"/>
</dbReference>
<dbReference type="PANTHER" id="PTHR31618">
    <property type="entry name" value="MECHANOSENSITIVE ION CHANNEL PROTEIN 5"/>
    <property type="match status" value="1"/>
</dbReference>
<reference evidence="5 6" key="1">
    <citation type="submission" date="2017-12" db="EMBL/GenBank/DDBJ databases">
        <authorList>
            <person name="Pombert J.-F."/>
            <person name="Haag K.L."/>
            <person name="Ebert D."/>
        </authorList>
    </citation>
    <scope>NUCLEOTIDE SEQUENCE [LARGE SCALE GENOMIC DNA]</scope>
    <source>
        <strain evidence="5">FI-OER-3-3</strain>
    </source>
</reference>
<evidence type="ECO:0000313" key="6">
    <source>
        <dbReference type="Proteomes" id="UP000292362"/>
    </source>
</evidence>
<dbReference type="InterPro" id="IPR006685">
    <property type="entry name" value="MscS_channel_2nd"/>
</dbReference>
<evidence type="ECO:0000256" key="2">
    <source>
        <dbReference type="ARBA" id="ARBA00008017"/>
    </source>
</evidence>
<protein>
    <submittedName>
        <fullName evidence="5">Putative mechanosensitive ion channel protein</fullName>
    </submittedName>
</protein>
<accession>A0A4Q9L679</accession>
<comment type="similarity">
    <text evidence="2">Belongs to the MscS (TC 1.A.23) family.</text>
</comment>
<dbReference type="PANTHER" id="PTHR31618:SF1">
    <property type="entry name" value="EF-HAND DOMAIN-CONTAINING PROTEIN"/>
    <property type="match status" value="1"/>
</dbReference>
<proteinExistence type="inferred from homology"/>
<dbReference type="VEuPathDB" id="MicrosporidiaDB:CWI37_0434p0020"/>
<keyword evidence="3" id="KW-1133">Transmembrane helix</keyword>
<evidence type="ECO:0000256" key="1">
    <source>
        <dbReference type="ARBA" id="ARBA00004141"/>
    </source>
</evidence>
<evidence type="ECO:0000313" key="5">
    <source>
        <dbReference type="EMBL" id="TBU02675.1"/>
    </source>
</evidence>
<keyword evidence="3" id="KW-0812">Transmembrane</keyword>
<feature type="transmembrane region" description="Helical" evidence="3">
    <location>
        <begin position="63"/>
        <end position="88"/>
    </location>
</feature>
<feature type="transmembrane region" description="Helical" evidence="3">
    <location>
        <begin position="157"/>
        <end position="180"/>
    </location>
</feature>
<feature type="transmembrane region" description="Helical" evidence="3">
    <location>
        <begin position="109"/>
        <end position="128"/>
    </location>
</feature>
<comment type="caution">
    <text evidence="5">The sequence shown here is derived from an EMBL/GenBank/DDBJ whole genome shotgun (WGS) entry which is preliminary data.</text>
</comment>
<feature type="domain" description="Mechanosensitive ion channel MscS" evidence="4">
    <location>
        <begin position="369"/>
        <end position="432"/>
    </location>
</feature>
<organism evidence="5 6">
    <name type="scientific">Hamiltosporidium tvaerminnensis</name>
    <dbReference type="NCBI Taxonomy" id="1176355"/>
    <lineage>
        <taxon>Eukaryota</taxon>
        <taxon>Fungi</taxon>
        <taxon>Fungi incertae sedis</taxon>
        <taxon>Microsporidia</taxon>
        <taxon>Dubosqiidae</taxon>
        <taxon>Hamiltosporidium</taxon>
    </lineage>
</organism>
<gene>
    <name evidence="5" type="ORF">CWI37_0434p0020</name>
</gene>
<dbReference type="Proteomes" id="UP000292362">
    <property type="component" value="Unassembled WGS sequence"/>
</dbReference>
<dbReference type="InterPro" id="IPR010920">
    <property type="entry name" value="LSM_dom_sf"/>
</dbReference>
<comment type="subcellular location">
    <subcellularLocation>
        <location evidence="1">Membrane</location>
        <topology evidence="1">Multi-pass membrane protein</topology>
    </subcellularLocation>
</comment>
<feature type="transmembrane region" description="Helical" evidence="3">
    <location>
        <begin position="30"/>
        <end position="51"/>
    </location>
</feature>
<dbReference type="Pfam" id="PF00924">
    <property type="entry name" value="MS_channel_2nd"/>
    <property type="match status" value="1"/>
</dbReference>
<evidence type="ECO:0000256" key="3">
    <source>
        <dbReference type="SAM" id="Phobius"/>
    </source>
</evidence>
<name>A0A4Q9L679_9MICR</name>
<dbReference type="AlphaFoldDB" id="A0A4Q9L679"/>
<dbReference type="InterPro" id="IPR016688">
    <property type="entry name" value="MscS-like_plants/fungi"/>
</dbReference>
<dbReference type="GO" id="GO:0005886">
    <property type="term" value="C:plasma membrane"/>
    <property type="evidence" value="ECO:0007669"/>
    <property type="project" value="TreeGrafter"/>
</dbReference>
<feature type="transmembrane region" description="Helical" evidence="3">
    <location>
        <begin position="350"/>
        <end position="381"/>
    </location>
</feature>
<dbReference type="SUPFAM" id="SSF50182">
    <property type="entry name" value="Sm-like ribonucleoproteins"/>
    <property type="match status" value="1"/>
</dbReference>
<dbReference type="GO" id="GO:0008381">
    <property type="term" value="F:mechanosensitive monoatomic ion channel activity"/>
    <property type="evidence" value="ECO:0007669"/>
    <property type="project" value="TreeGrafter"/>
</dbReference>
<keyword evidence="3" id="KW-0472">Membrane</keyword>
<evidence type="ECO:0000259" key="4">
    <source>
        <dbReference type="Pfam" id="PF00924"/>
    </source>
</evidence>
<dbReference type="GO" id="GO:0006820">
    <property type="term" value="P:monoatomic anion transport"/>
    <property type="evidence" value="ECO:0007669"/>
    <property type="project" value="TreeGrafter"/>
</dbReference>